<dbReference type="InterPro" id="IPR024078">
    <property type="entry name" value="LmbE-like_dom_sf"/>
</dbReference>
<dbReference type="InterPro" id="IPR003737">
    <property type="entry name" value="GlcNAc_PI_deacetylase-related"/>
</dbReference>
<dbReference type="PANTHER" id="PTHR12993:SF26">
    <property type="entry name" value="1D-MYO-INOSITOL 2-ACETAMIDO-2-DEOXY-ALPHA-D-GLUCOPYRANOSIDE DEACETYLASE"/>
    <property type="match status" value="1"/>
</dbReference>
<keyword evidence="1" id="KW-0862">Zinc</keyword>
<dbReference type="Gene3D" id="3.40.50.10320">
    <property type="entry name" value="LmbE-like"/>
    <property type="match status" value="1"/>
</dbReference>
<dbReference type="SUPFAM" id="SSF102588">
    <property type="entry name" value="LmbE-like"/>
    <property type="match status" value="1"/>
</dbReference>
<proteinExistence type="predicted"/>
<name>A0ABR7WGZ3_9ACTN</name>
<accession>A0ABR7WGZ3</accession>
<reference evidence="2 3" key="1">
    <citation type="submission" date="2020-09" db="EMBL/GenBank/DDBJ databases">
        <title>Novel species in genus Gordonia.</title>
        <authorList>
            <person name="Zhang G."/>
        </authorList>
    </citation>
    <scope>NUCLEOTIDE SEQUENCE [LARGE SCALE GENOMIC DNA]</scope>
    <source>
        <strain evidence="2 3">ON-33</strain>
    </source>
</reference>
<evidence type="ECO:0000313" key="3">
    <source>
        <dbReference type="Proteomes" id="UP000602395"/>
    </source>
</evidence>
<keyword evidence="3" id="KW-1185">Reference proteome</keyword>
<gene>
    <name evidence="2" type="ORF">IDF66_20895</name>
</gene>
<comment type="caution">
    <text evidence="2">The sequence shown here is derived from an EMBL/GenBank/DDBJ whole genome shotgun (WGS) entry which is preliminary data.</text>
</comment>
<dbReference type="Proteomes" id="UP000602395">
    <property type="component" value="Unassembled WGS sequence"/>
</dbReference>
<dbReference type="Pfam" id="PF02585">
    <property type="entry name" value="PIG-L"/>
    <property type="match status" value="1"/>
</dbReference>
<dbReference type="EMBL" id="JACWMS010000005">
    <property type="protein sequence ID" value="MBD1322041.1"/>
    <property type="molecule type" value="Genomic_DNA"/>
</dbReference>
<dbReference type="PANTHER" id="PTHR12993">
    <property type="entry name" value="N-ACETYLGLUCOSAMINYL-PHOSPHATIDYLINOSITOL DE-N-ACETYLASE-RELATED"/>
    <property type="match status" value="1"/>
</dbReference>
<organism evidence="2 3">
    <name type="scientific">Gordonia hankookensis</name>
    <dbReference type="NCBI Taxonomy" id="589403"/>
    <lineage>
        <taxon>Bacteria</taxon>
        <taxon>Bacillati</taxon>
        <taxon>Actinomycetota</taxon>
        <taxon>Actinomycetes</taxon>
        <taxon>Mycobacteriales</taxon>
        <taxon>Gordoniaceae</taxon>
        <taxon>Gordonia</taxon>
    </lineage>
</organism>
<sequence length="251" mass="27602">MSPPRLLFVHAHPDDESLWTGGAIARHVARGGEADLVVCTWAEGTERHAELVEAAGALGLPRPPIMLGYADDRVPESAPEAMRFCSAPLDDPVRTLVAHIRRLRPDAIVTYDAVGIYGHPDHVHAHRLATVSADAAASGGLYRSTGEPWQVRSMYFVTIAQWMVDDVQHDLFADLPPHYLPGTPEDDVDLVLDVAEWRDRKADAIVCHRTELDRSRTMKALMGLPAARRSRLLGTECFLRRDLVPGGVDLG</sequence>
<protein>
    <submittedName>
        <fullName evidence="2">PIG-L family deacetylase</fullName>
    </submittedName>
</protein>
<dbReference type="RefSeq" id="WP_190268453.1">
    <property type="nucleotide sequence ID" value="NZ_BAABAD010000004.1"/>
</dbReference>
<evidence type="ECO:0000313" key="2">
    <source>
        <dbReference type="EMBL" id="MBD1322041.1"/>
    </source>
</evidence>
<evidence type="ECO:0000256" key="1">
    <source>
        <dbReference type="ARBA" id="ARBA00022833"/>
    </source>
</evidence>